<organism evidence="8 9">
    <name type="scientific">Oecophyllibacter saccharovorans</name>
    <dbReference type="NCBI Taxonomy" id="2558360"/>
    <lineage>
        <taxon>Bacteria</taxon>
        <taxon>Pseudomonadati</taxon>
        <taxon>Pseudomonadota</taxon>
        <taxon>Alphaproteobacteria</taxon>
        <taxon>Acetobacterales</taxon>
        <taxon>Acetobacteraceae</taxon>
        <taxon>Oecophyllibacter</taxon>
    </lineage>
</organism>
<evidence type="ECO:0000256" key="5">
    <source>
        <dbReference type="SAM" id="MobiDB-lite"/>
    </source>
</evidence>
<dbReference type="Gene3D" id="2.60.120.560">
    <property type="entry name" value="Exo-inulinase, domain 1"/>
    <property type="match status" value="1"/>
</dbReference>
<sequence length="567" mass="62997">MPDLAHLLAASSSLEAGLAMTRYYPLRHMARQPSPDSNSWQNDGQPYVWDRKNKIWRSWALTNAQWQAGDGFPKTSWGEYVGASLGQMVPTVTRIDRDTAPAQTLWSGGLYVDWDDHLGWGAGTVFYYIAAPDPVYQSCLLYVAPELGITPRLIGTVIYNQDIPPAWTNSGRDFRDFRLFWDEDHNQLVMVACMGQNFGFFTSTDGMSWTARSPLAGPGPLIECPSLQKIKLRDRQGRATDQTRWCLIGCVQGAWDDEVITNECCIYWVGNWDGATFTPDAFYPQTWDWGRDSYSSVTGQDEQGNTFCGAWLGNWQYCAVPMPWKGFQNIQGLPRQCWLQPEPSGFLRLYTAPLADDRKVYSLVCQNGLQGIDAGSPYLWPSEIVASGTGVCFRLDITLMQMGGAWPDQVLLQIRTGTIPEGQPHAGNYHMDFLVDFKDQKLLIDRTHSGWELPNYSANPGSPSPPDHKSYNPWSTPTPVPMEPKPRVVNSVLQAAVRDDPVPAGQLTTMDAPTKRLTLLVDACSVELFCDGGRTSASTLFFPPDVCQGLSLTTTGPVVASAIVSIY</sequence>
<dbReference type="RefSeq" id="WP_165600974.1">
    <property type="nucleotide sequence ID" value="NZ_SORZ01000002.1"/>
</dbReference>
<keyword evidence="3 4" id="KW-0326">Glycosidase</keyword>
<dbReference type="AlphaFoldDB" id="A0A506UM37"/>
<proteinExistence type="inferred from homology"/>
<accession>A0A506UM37</accession>
<evidence type="ECO:0008006" key="10">
    <source>
        <dbReference type="Google" id="ProtNLM"/>
    </source>
</evidence>
<evidence type="ECO:0000256" key="3">
    <source>
        <dbReference type="ARBA" id="ARBA00023295"/>
    </source>
</evidence>
<dbReference type="InterPro" id="IPR013148">
    <property type="entry name" value="Glyco_hydro_32_N"/>
</dbReference>
<keyword evidence="2 4" id="KW-0378">Hydrolase</keyword>
<dbReference type="GO" id="GO:0005737">
    <property type="term" value="C:cytoplasm"/>
    <property type="evidence" value="ECO:0007669"/>
    <property type="project" value="TreeGrafter"/>
</dbReference>
<dbReference type="Gene3D" id="2.115.10.20">
    <property type="entry name" value="Glycosyl hydrolase domain, family 43"/>
    <property type="match status" value="1"/>
</dbReference>
<evidence type="ECO:0000256" key="4">
    <source>
        <dbReference type="RuleBase" id="RU362110"/>
    </source>
</evidence>
<gene>
    <name evidence="8" type="ORF">E3202_07850</name>
</gene>
<dbReference type="Proteomes" id="UP000315037">
    <property type="component" value="Unassembled WGS sequence"/>
</dbReference>
<feature type="region of interest" description="Disordered" evidence="5">
    <location>
        <begin position="455"/>
        <end position="483"/>
    </location>
</feature>
<dbReference type="InterPro" id="IPR001362">
    <property type="entry name" value="Glyco_hydro_32"/>
</dbReference>
<evidence type="ECO:0000256" key="2">
    <source>
        <dbReference type="ARBA" id="ARBA00022801"/>
    </source>
</evidence>
<dbReference type="SUPFAM" id="SSF75005">
    <property type="entry name" value="Arabinanase/levansucrase/invertase"/>
    <property type="match status" value="1"/>
</dbReference>
<dbReference type="PANTHER" id="PTHR42800:SF1">
    <property type="entry name" value="EXOINULINASE INUD (AFU_ORTHOLOGUE AFUA_5G00480)"/>
    <property type="match status" value="1"/>
</dbReference>
<evidence type="ECO:0000259" key="6">
    <source>
        <dbReference type="Pfam" id="PF00251"/>
    </source>
</evidence>
<protein>
    <recommendedName>
        <fullName evidence="10">Glycoside hydrolase family 32 protein</fullName>
    </recommendedName>
</protein>
<dbReference type="InterPro" id="IPR013320">
    <property type="entry name" value="ConA-like_dom_sf"/>
</dbReference>
<evidence type="ECO:0000256" key="1">
    <source>
        <dbReference type="ARBA" id="ARBA00009902"/>
    </source>
</evidence>
<name>A0A506UM37_9PROT</name>
<dbReference type="InterPro" id="IPR023296">
    <property type="entry name" value="Glyco_hydro_beta-prop_sf"/>
</dbReference>
<dbReference type="InterPro" id="IPR013189">
    <property type="entry name" value="Glyco_hydro_32_C"/>
</dbReference>
<evidence type="ECO:0000313" key="9">
    <source>
        <dbReference type="Proteomes" id="UP000315037"/>
    </source>
</evidence>
<comment type="caution">
    <text evidence="8">The sequence shown here is derived from an EMBL/GenBank/DDBJ whole genome shotgun (WGS) entry which is preliminary data.</text>
</comment>
<dbReference type="SMART" id="SM00640">
    <property type="entry name" value="Glyco_32"/>
    <property type="match status" value="1"/>
</dbReference>
<comment type="similarity">
    <text evidence="1 4">Belongs to the glycosyl hydrolase 32 family.</text>
</comment>
<dbReference type="SUPFAM" id="SSF49899">
    <property type="entry name" value="Concanavalin A-like lectins/glucanases"/>
    <property type="match status" value="1"/>
</dbReference>
<feature type="domain" description="Glycosyl hydrolase family 32 N-terminal" evidence="6">
    <location>
        <begin position="71"/>
        <end position="340"/>
    </location>
</feature>
<keyword evidence="9" id="KW-1185">Reference proteome</keyword>
<dbReference type="GO" id="GO:0005987">
    <property type="term" value="P:sucrose catabolic process"/>
    <property type="evidence" value="ECO:0007669"/>
    <property type="project" value="TreeGrafter"/>
</dbReference>
<dbReference type="EMBL" id="SORZ01000002">
    <property type="protein sequence ID" value="TPW34389.1"/>
    <property type="molecule type" value="Genomic_DNA"/>
</dbReference>
<reference evidence="8 9" key="1">
    <citation type="submission" date="2019-03" db="EMBL/GenBank/DDBJ databases">
        <title>The complete genome sequence of Neokomagataea sp. Jb2 NBRC113641.</title>
        <authorList>
            <person name="Chua K.-O."/>
            <person name="Chan K.-G."/>
            <person name="See-Too W.-S."/>
        </authorList>
    </citation>
    <scope>NUCLEOTIDE SEQUENCE [LARGE SCALE GENOMIC DNA]</scope>
    <source>
        <strain evidence="8 9">Jb2</strain>
    </source>
</reference>
<evidence type="ECO:0000313" key="8">
    <source>
        <dbReference type="EMBL" id="TPW34389.1"/>
    </source>
</evidence>
<dbReference type="Pfam" id="PF00251">
    <property type="entry name" value="Glyco_hydro_32N"/>
    <property type="match status" value="1"/>
</dbReference>
<dbReference type="PANTHER" id="PTHR42800">
    <property type="entry name" value="EXOINULINASE INUD (AFU_ORTHOLOGUE AFUA_5G00480)"/>
    <property type="match status" value="1"/>
</dbReference>
<dbReference type="GO" id="GO:0004575">
    <property type="term" value="F:sucrose alpha-glucosidase activity"/>
    <property type="evidence" value="ECO:0007669"/>
    <property type="project" value="TreeGrafter"/>
</dbReference>
<feature type="domain" description="Glycosyl hydrolase family 32 C-terminal" evidence="7">
    <location>
        <begin position="430"/>
        <end position="556"/>
    </location>
</feature>
<dbReference type="Pfam" id="PF08244">
    <property type="entry name" value="Glyco_hydro_32C"/>
    <property type="match status" value="1"/>
</dbReference>
<evidence type="ECO:0000259" key="7">
    <source>
        <dbReference type="Pfam" id="PF08244"/>
    </source>
</evidence>